<accession>V9L361</accession>
<reference evidence="2" key="1">
    <citation type="journal article" date="2014" name="Nature">
        <title>Elephant shark genome provides unique insights into gnathostome evolution.</title>
        <authorList>
            <consortium name="International Elephant Shark Genome Sequencing Consortium"/>
            <person name="Venkatesh B."/>
            <person name="Lee A.P."/>
            <person name="Ravi V."/>
            <person name="Maurya A.K."/>
            <person name="Lian M.M."/>
            <person name="Swann J.B."/>
            <person name="Ohta Y."/>
            <person name="Flajnik M.F."/>
            <person name="Sutoh Y."/>
            <person name="Kasahara M."/>
            <person name="Hoon S."/>
            <person name="Gangu V."/>
            <person name="Roy S.W."/>
            <person name="Irimia M."/>
            <person name="Korzh V."/>
            <person name="Kondrychyn I."/>
            <person name="Lim Z.W."/>
            <person name="Tay B.H."/>
            <person name="Tohari S."/>
            <person name="Kong K.W."/>
            <person name="Ho S."/>
            <person name="Lorente-Galdos B."/>
            <person name="Quilez J."/>
            <person name="Marques-Bonet T."/>
            <person name="Raney B.J."/>
            <person name="Ingham P.W."/>
            <person name="Tay A."/>
            <person name="Hillier L.W."/>
            <person name="Minx P."/>
            <person name="Boehm T."/>
            <person name="Wilson R.K."/>
            <person name="Brenner S."/>
            <person name="Warren W.C."/>
        </authorList>
    </citation>
    <scope>NUCLEOTIDE SEQUENCE</scope>
    <source>
        <tissue evidence="2">Spleen</tissue>
    </source>
</reference>
<evidence type="ECO:0000313" key="2">
    <source>
        <dbReference type="EMBL" id="AFP05769.1"/>
    </source>
</evidence>
<dbReference type="SUPFAM" id="SSF54495">
    <property type="entry name" value="UBC-like"/>
    <property type="match status" value="1"/>
</dbReference>
<dbReference type="SMART" id="SM00591">
    <property type="entry name" value="RWD"/>
    <property type="match status" value="1"/>
</dbReference>
<dbReference type="AlphaFoldDB" id="V9L361"/>
<dbReference type="InterPro" id="IPR016135">
    <property type="entry name" value="UBQ-conjugating_enzyme/RWD"/>
</dbReference>
<dbReference type="CDD" id="cd24163">
    <property type="entry name" value="RWDD2_C"/>
    <property type="match status" value="1"/>
</dbReference>
<dbReference type="CDD" id="cd23829">
    <property type="entry name" value="RWD_RWDD2"/>
    <property type="match status" value="1"/>
</dbReference>
<feature type="domain" description="RWD" evidence="1">
    <location>
        <begin position="12"/>
        <end position="131"/>
    </location>
</feature>
<dbReference type="InterPro" id="IPR006575">
    <property type="entry name" value="RWD_dom"/>
</dbReference>
<evidence type="ECO:0000259" key="1">
    <source>
        <dbReference type="PROSITE" id="PS50908"/>
    </source>
</evidence>
<proteinExistence type="evidence at transcript level"/>
<dbReference type="EMBL" id="JW873252">
    <property type="protein sequence ID" value="AFP05769.1"/>
    <property type="molecule type" value="mRNA"/>
</dbReference>
<dbReference type="InterPro" id="IPR059181">
    <property type="entry name" value="RWDD2A-B_C"/>
</dbReference>
<name>V9L361_CALMI</name>
<organism evidence="2">
    <name type="scientific">Callorhinchus milii</name>
    <name type="common">Ghost shark</name>
    <dbReference type="NCBI Taxonomy" id="7868"/>
    <lineage>
        <taxon>Eukaryota</taxon>
        <taxon>Metazoa</taxon>
        <taxon>Chordata</taxon>
        <taxon>Craniata</taxon>
        <taxon>Vertebrata</taxon>
        <taxon>Chondrichthyes</taxon>
        <taxon>Holocephali</taxon>
        <taxon>Chimaeriformes</taxon>
        <taxon>Callorhinchidae</taxon>
        <taxon>Callorhinchus</taxon>
    </lineage>
</organism>
<sequence length="291" mass="33695">MTSATKAEAQICELELLFSMFPNELVLDDQLALAELREYVQGRTLSPPTSRVQFTIHLHLDAPNVVCTLLCAFPPNYPEELPEISTRSDALYRTQQMQLNTDLREYLRENCYGEMCILNAIEWLKDHAATYINNVVAPVEKKQTANNLKDAICTRLWIYSHHIYNKEKRKNILEWAKELSLTGFSMPGKPGVVCVEGSQSICEEFWTRLRRLTWQRILIRHREDVALDATNGDLDAKIETFRKFTNFEEKIFDTRGSKGNHMDLGQLYQFLNERGCRDIFQLYFGVEGKSS</sequence>
<dbReference type="Pfam" id="PF06544">
    <property type="entry name" value="Prp3_C"/>
    <property type="match status" value="1"/>
</dbReference>
<dbReference type="PANTHER" id="PTHR15955">
    <property type="entry name" value="RWD DOMAIN CONTAINING PROTEIN 2"/>
    <property type="match status" value="1"/>
</dbReference>
<dbReference type="PROSITE" id="PS50908">
    <property type="entry name" value="RWD"/>
    <property type="match status" value="1"/>
</dbReference>
<dbReference type="PIRSF" id="PIRSF038021">
    <property type="entry name" value="UCP038021_RWDD2"/>
    <property type="match status" value="1"/>
</dbReference>
<dbReference type="InterPro" id="IPR017359">
    <property type="entry name" value="Phi-like"/>
</dbReference>
<protein>
    <submittedName>
        <fullName evidence="2">RWD domain-containing protein 2B-like protein</fullName>
    </submittedName>
</protein>
<dbReference type="InterPro" id="IPR010541">
    <property type="entry name" value="Prp3_C"/>
</dbReference>
<dbReference type="PANTHER" id="PTHR15955:SF8">
    <property type="entry name" value="RWD DOMAIN-CONTAINING PROTEIN 2B-RELATED"/>
    <property type="match status" value="1"/>
</dbReference>
<dbReference type="Pfam" id="PF05773">
    <property type="entry name" value="RWD"/>
    <property type="match status" value="1"/>
</dbReference>
<dbReference type="Gene3D" id="3.10.110.10">
    <property type="entry name" value="Ubiquitin Conjugating Enzyme"/>
    <property type="match status" value="1"/>
</dbReference>